<evidence type="ECO:0000313" key="3">
    <source>
        <dbReference type="Proteomes" id="UP000001572"/>
    </source>
</evidence>
<sequence>MLKEVKIEGEYIKLDQILKLGELVGSGGQAKLLILNGEVKVNGNIVIQRGKKIRPGDIVELFDDKVKVI</sequence>
<dbReference type="EMBL" id="CP000724">
    <property type="protein sequence ID" value="ABR46246.1"/>
    <property type="molecule type" value="Genomic_DNA"/>
</dbReference>
<accession>A6TJ78</accession>
<dbReference type="Gene3D" id="3.10.290.10">
    <property type="entry name" value="RNA-binding S4 domain"/>
    <property type="match status" value="1"/>
</dbReference>
<name>A6TJ78_ALKMQ</name>
<evidence type="ECO:0000256" key="1">
    <source>
        <dbReference type="PROSITE-ProRule" id="PRU00182"/>
    </source>
</evidence>
<dbReference type="HOGENOM" id="CLU_127162_4_0_9"/>
<proteinExistence type="predicted"/>
<organism evidence="2 3">
    <name type="scientific">Alkaliphilus metalliredigens (strain QYMF)</name>
    <dbReference type="NCBI Taxonomy" id="293826"/>
    <lineage>
        <taxon>Bacteria</taxon>
        <taxon>Bacillati</taxon>
        <taxon>Bacillota</taxon>
        <taxon>Clostridia</taxon>
        <taxon>Peptostreptococcales</taxon>
        <taxon>Natronincolaceae</taxon>
        <taxon>Alkaliphilus</taxon>
    </lineage>
</organism>
<dbReference type="GO" id="GO:0003723">
    <property type="term" value="F:RNA binding"/>
    <property type="evidence" value="ECO:0007669"/>
    <property type="project" value="UniProtKB-KW"/>
</dbReference>
<dbReference type="eggNOG" id="COG2501">
    <property type="taxonomic scope" value="Bacteria"/>
</dbReference>
<keyword evidence="3" id="KW-1185">Reference proteome</keyword>
<evidence type="ECO:0000313" key="2">
    <source>
        <dbReference type="EMBL" id="ABR46246.1"/>
    </source>
</evidence>
<keyword evidence="1" id="KW-0694">RNA-binding</keyword>
<dbReference type="CDD" id="cd00165">
    <property type="entry name" value="S4"/>
    <property type="match status" value="1"/>
</dbReference>
<dbReference type="RefSeq" id="WP_011971155.1">
    <property type="nucleotide sequence ID" value="NC_009633.1"/>
</dbReference>
<dbReference type="Pfam" id="PF13275">
    <property type="entry name" value="S4_2"/>
    <property type="match status" value="1"/>
</dbReference>
<dbReference type="KEGG" id="amt:Amet_0003"/>
<reference evidence="3" key="1">
    <citation type="journal article" date="2016" name="Genome Announc.">
        <title>Complete genome sequence of Alkaliphilus metalliredigens strain QYMF, an alkaliphilic and metal-reducing bacterium isolated from borax-contaminated leachate ponds.</title>
        <authorList>
            <person name="Hwang C."/>
            <person name="Copeland A."/>
            <person name="Lucas S."/>
            <person name="Lapidus A."/>
            <person name="Barry K."/>
            <person name="Detter J.C."/>
            <person name="Glavina Del Rio T."/>
            <person name="Hammon N."/>
            <person name="Israni S."/>
            <person name="Dalin E."/>
            <person name="Tice H."/>
            <person name="Pitluck S."/>
            <person name="Chertkov O."/>
            <person name="Brettin T."/>
            <person name="Bruce D."/>
            <person name="Han C."/>
            <person name="Schmutz J."/>
            <person name="Larimer F."/>
            <person name="Land M.L."/>
            <person name="Hauser L."/>
            <person name="Kyrpides N."/>
            <person name="Mikhailova N."/>
            <person name="Ye Q."/>
            <person name="Zhou J."/>
            <person name="Richardson P."/>
            <person name="Fields M.W."/>
        </authorList>
    </citation>
    <scope>NUCLEOTIDE SEQUENCE [LARGE SCALE GENOMIC DNA]</scope>
    <source>
        <strain evidence="3">QYMF</strain>
    </source>
</reference>
<gene>
    <name evidence="2" type="ordered locus">Amet_0003</name>
</gene>
<dbReference type="STRING" id="293826.Amet_0003"/>
<dbReference type="AlphaFoldDB" id="A6TJ78"/>
<protein>
    <submittedName>
        <fullName evidence="2">RNA-binding S4 domain protein</fullName>
    </submittedName>
</protein>
<dbReference type="Proteomes" id="UP000001572">
    <property type="component" value="Chromosome"/>
</dbReference>
<dbReference type="InterPro" id="IPR036986">
    <property type="entry name" value="S4_RNA-bd_sf"/>
</dbReference>
<dbReference type="OrthoDB" id="9811532at2"/>
<dbReference type="PROSITE" id="PS50889">
    <property type="entry name" value="S4"/>
    <property type="match status" value="1"/>
</dbReference>
<dbReference type="SUPFAM" id="SSF55174">
    <property type="entry name" value="Alpha-L RNA-binding motif"/>
    <property type="match status" value="1"/>
</dbReference>